<evidence type="ECO:0000313" key="3">
    <source>
        <dbReference type="Proteomes" id="UP001232755"/>
    </source>
</evidence>
<sequence>MHVHAYDTDTAPPDDTLIPPHPPALRLAGEEDGDDDTHIWRGID</sequence>
<comment type="caution">
    <text evidence="2">The sequence shown here is derived from an EMBL/GenBank/DDBJ whole genome shotgun (WGS) entry which is preliminary data.</text>
</comment>
<accession>A0ABU0QLH4</accession>
<proteinExistence type="predicted"/>
<feature type="region of interest" description="Disordered" evidence="1">
    <location>
        <begin position="1"/>
        <end position="44"/>
    </location>
</feature>
<dbReference type="RefSeq" id="WP_307175003.1">
    <property type="nucleotide sequence ID" value="NZ_JAUSYP010000001.1"/>
</dbReference>
<evidence type="ECO:0000313" key="2">
    <source>
        <dbReference type="EMBL" id="MDQ0748239.1"/>
    </source>
</evidence>
<keyword evidence="3" id="KW-1185">Reference proteome</keyword>
<feature type="compositionally biased region" description="Low complexity" evidence="1">
    <location>
        <begin position="8"/>
        <end position="18"/>
    </location>
</feature>
<organism evidence="2 3">
    <name type="scientific">Streptomyces africanus</name>
    <dbReference type="NCBI Taxonomy" id="231024"/>
    <lineage>
        <taxon>Bacteria</taxon>
        <taxon>Bacillati</taxon>
        <taxon>Actinomycetota</taxon>
        <taxon>Actinomycetes</taxon>
        <taxon>Kitasatosporales</taxon>
        <taxon>Streptomycetaceae</taxon>
        <taxon>Streptomyces</taxon>
    </lineage>
</organism>
<protein>
    <submittedName>
        <fullName evidence="2">Uncharacterized protein</fullName>
    </submittedName>
</protein>
<gene>
    <name evidence="2" type="ORF">QF034_002470</name>
</gene>
<dbReference type="Proteomes" id="UP001232755">
    <property type="component" value="Unassembled WGS sequence"/>
</dbReference>
<name>A0ABU0QLH4_9ACTN</name>
<reference evidence="2 3" key="1">
    <citation type="submission" date="2023-07" db="EMBL/GenBank/DDBJ databases">
        <title>Comparative genomics of wheat-associated soil bacteria to identify genetic determinants of phenazine resistance.</title>
        <authorList>
            <person name="Mouncey N."/>
        </authorList>
    </citation>
    <scope>NUCLEOTIDE SEQUENCE [LARGE SCALE GENOMIC DNA]</scope>
    <source>
        <strain evidence="2 3">B3I12</strain>
    </source>
</reference>
<evidence type="ECO:0000256" key="1">
    <source>
        <dbReference type="SAM" id="MobiDB-lite"/>
    </source>
</evidence>
<dbReference type="EMBL" id="JAUSYP010000001">
    <property type="protein sequence ID" value="MDQ0748239.1"/>
    <property type="molecule type" value="Genomic_DNA"/>
</dbReference>